<evidence type="ECO:0000313" key="4">
    <source>
        <dbReference type="EMBL" id="MFD0916005.1"/>
    </source>
</evidence>
<evidence type="ECO:0000313" key="5">
    <source>
        <dbReference type="Proteomes" id="UP001597101"/>
    </source>
</evidence>
<keyword evidence="1" id="KW-0406">Ion transport</keyword>
<protein>
    <recommendedName>
        <fullName evidence="1">ATP synthase protein I</fullName>
    </recommendedName>
</protein>
<name>A0ABW3FFF3_9HYPH</name>
<comment type="caution">
    <text evidence="4">The sequence shown here is derived from an EMBL/GenBank/DDBJ whole genome shotgun (WGS) entry which is preliminary data.</text>
</comment>
<keyword evidence="3" id="KW-0812">Transmembrane</keyword>
<feature type="compositionally biased region" description="Basic and acidic residues" evidence="2">
    <location>
        <begin position="19"/>
        <end position="32"/>
    </location>
</feature>
<dbReference type="Proteomes" id="UP001597101">
    <property type="component" value="Unassembled WGS sequence"/>
</dbReference>
<dbReference type="PIRSF" id="PIRSF032126">
    <property type="entry name" value="F0F1_ATP_synthase_subunit_I"/>
    <property type="match status" value="1"/>
</dbReference>
<organism evidence="4 5">
    <name type="scientific">Pseudahrensia aquimaris</name>
    <dbReference type="NCBI Taxonomy" id="744461"/>
    <lineage>
        <taxon>Bacteria</taxon>
        <taxon>Pseudomonadati</taxon>
        <taxon>Pseudomonadota</taxon>
        <taxon>Alphaproteobacteria</taxon>
        <taxon>Hyphomicrobiales</taxon>
        <taxon>Ahrensiaceae</taxon>
        <taxon>Pseudahrensia</taxon>
    </lineage>
</organism>
<evidence type="ECO:0000256" key="1">
    <source>
        <dbReference type="PIRNR" id="PIRNR032126"/>
    </source>
</evidence>
<dbReference type="Pfam" id="PF09527">
    <property type="entry name" value="ATPase_gene1"/>
    <property type="match status" value="1"/>
</dbReference>
<evidence type="ECO:0000256" key="2">
    <source>
        <dbReference type="SAM" id="MobiDB-lite"/>
    </source>
</evidence>
<feature type="transmembrane region" description="Helical" evidence="3">
    <location>
        <begin position="54"/>
        <end position="73"/>
    </location>
</feature>
<accession>A0ABW3FFF3</accession>
<dbReference type="InterPro" id="IPR032820">
    <property type="entry name" value="ATPase_put"/>
</dbReference>
<keyword evidence="3" id="KW-1133">Transmembrane helix</keyword>
<dbReference type="EMBL" id="JBHTJV010000003">
    <property type="protein sequence ID" value="MFD0916005.1"/>
    <property type="molecule type" value="Genomic_DNA"/>
</dbReference>
<comment type="similarity">
    <text evidence="1">Belongs to the bacterial AtpI family.</text>
</comment>
<keyword evidence="1" id="KW-0375">Hydrogen ion transport</keyword>
<dbReference type="InterPro" id="IPR016989">
    <property type="entry name" value="Atp1_alphaprobac"/>
</dbReference>
<reference evidence="5" key="1">
    <citation type="journal article" date="2019" name="Int. J. Syst. Evol. Microbiol.">
        <title>The Global Catalogue of Microorganisms (GCM) 10K type strain sequencing project: providing services to taxonomists for standard genome sequencing and annotation.</title>
        <authorList>
            <consortium name="The Broad Institute Genomics Platform"/>
            <consortium name="The Broad Institute Genome Sequencing Center for Infectious Disease"/>
            <person name="Wu L."/>
            <person name="Ma J."/>
        </authorList>
    </citation>
    <scope>NUCLEOTIDE SEQUENCE [LARGE SCALE GENOMIC DNA]</scope>
    <source>
        <strain evidence="5">CCUG 60023</strain>
    </source>
</reference>
<feature type="region of interest" description="Disordered" evidence="2">
    <location>
        <begin position="19"/>
        <end position="39"/>
    </location>
</feature>
<evidence type="ECO:0000256" key="3">
    <source>
        <dbReference type="SAM" id="Phobius"/>
    </source>
</evidence>
<sequence>MSNDLKSDGDLDARLKRLEERIGRSKSERAQTENEAPQADKAQMAQAFRLSSEFIAAIVVGALIGYGIDAFFGVSPFGLLIFLLLGFAAGIVNVLRAVGKVAESPLRGHKDAEDDAG</sequence>
<keyword evidence="1 3" id="KW-0472">Membrane</keyword>
<feature type="transmembrane region" description="Helical" evidence="3">
    <location>
        <begin position="79"/>
        <end position="98"/>
    </location>
</feature>
<proteinExistence type="inferred from homology"/>
<keyword evidence="5" id="KW-1185">Reference proteome</keyword>
<gene>
    <name evidence="4" type="ORF">ACFQ14_06255</name>
</gene>
<dbReference type="RefSeq" id="WP_377211841.1">
    <property type="nucleotide sequence ID" value="NZ_JBHTJV010000003.1"/>
</dbReference>
<keyword evidence="1" id="KW-0813">Transport</keyword>
<comment type="function">
    <text evidence="1">A possible function for this protein is to guide the assembly of the membrane sector of the ATPase enzyme complex.</text>
</comment>